<evidence type="ECO:0000313" key="3">
    <source>
        <dbReference type="Proteomes" id="UP001519292"/>
    </source>
</evidence>
<comment type="caution">
    <text evidence="2">The sequence shown here is derived from an EMBL/GenBank/DDBJ whole genome shotgun (WGS) entry which is preliminary data.</text>
</comment>
<organism evidence="2 3">
    <name type="scientific">Lactobacillus colini</name>
    <dbReference type="NCBI Taxonomy" id="1819254"/>
    <lineage>
        <taxon>Bacteria</taxon>
        <taxon>Bacillati</taxon>
        <taxon>Bacillota</taxon>
        <taxon>Bacilli</taxon>
        <taxon>Lactobacillales</taxon>
        <taxon>Lactobacillaceae</taxon>
        <taxon>Lactobacillus</taxon>
    </lineage>
</organism>
<sequence length="177" mass="18734">MKKHIIASILVAIVTFFSFTISNFAFASEIPSSESQALETNEQVKIIGNNLSLQKNKNGIYLVSIKDRTVLATELNKANSSISISDVEKTVNAVNNQLIKENGKGQLSDLLINNLYPKYTDRASKHPGLCSAVIGGAGLAHSTLYGAAAWGLGVTGPSGWIVGAGIGAIYYLGSLMC</sequence>
<gene>
    <name evidence="2" type="ORF">J2Z60_000601</name>
</gene>
<dbReference type="Proteomes" id="UP001519292">
    <property type="component" value="Unassembled WGS sequence"/>
</dbReference>
<evidence type="ECO:0000256" key="1">
    <source>
        <dbReference type="SAM" id="SignalP"/>
    </source>
</evidence>
<protein>
    <submittedName>
        <fullName evidence="2">Uncharacterized protein</fullName>
    </submittedName>
</protein>
<proteinExistence type="predicted"/>
<reference evidence="2 3" key="1">
    <citation type="submission" date="2021-03" db="EMBL/GenBank/DDBJ databases">
        <title>Genomic Encyclopedia of Type Strains, Phase IV (KMG-IV): sequencing the most valuable type-strain genomes for metagenomic binning, comparative biology and taxonomic classification.</title>
        <authorList>
            <person name="Goeker M."/>
        </authorList>
    </citation>
    <scope>NUCLEOTIDE SEQUENCE [LARGE SCALE GENOMIC DNA]</scope>
    <source>
        <strain evidence="2 3">DSM 101872</strain>
    </source>
</reference>
<keyword evidence="1" id="KW-0732">Signal</keyword>
<name>A0ABS4MDI0_9LACO</name>
<evidence type="ECO:0000313" key="2">
    <source>
        <dbReference type="EMBL" id="MBP2057437.1"/>
    </source>
</evidence>
<feature type="chain" id="PRO_5046307228" evidence="1">
    <location>
        <begin position="28"/>
        <end position="177"/>
    </location>
</feature>
<feature type="signal peptide" evidence="1">
    <location>
        <begin position="1"/>
        <end position="27"/>
    </location>
</feature>
<accession>A0ABS4MDI0</accession>
<keyword evidence="3" id="KW-1185">Reference proteome</keyword>
<dbReference type="EMBL" id="JAGGLU010000002">
    <property type="protein sequence ID" value="MBP2057437.1"/>
    <property type="molecule type" value="Genomic_DNA"/>
</dbReference>
<dbReference type="RefSeq" id="WP_209686178.1">
    <property type="nucleotide sequence ID" value="NZ_JAGGLU010000002.1"/>
</dbReference>